<protein>
    <submittedName>
        <fullName evidence="1">Uncharacterized protein</fullName>
    </submittedName>
</protein>
<sequence length="128" mass="14155">MKRKHLSTGIYPNSASSRELILPGEGLAWQTLVTVLFVTLTHNSLDGFHDKAESCTGTDNGQWTLLLDITRPGKYKARDLPNVFTLTKQLFYTVCDGNAMLAAKVTPGHDTSNLILNCHRDELAVKPE</sequence>
<comment type="caution">
    <text evidence="1">The sequence shown here is derived from an EMBL/GenBank/DDBJ whole genome shotgun (WGS) entry which is preliminary data.</text>
</comment>
<evidence type="ECO:0000313" key="1">
    <source>
        <dbReference type="EMBL" id="KAK3792465.1"/>
    </source>
</evidence>
<dbReference type="EMBL" id="JAWDGP010001372">
    <property type="protein sequence ID" value="KAK3792465.1"/>
    <property type="molecule type" value="Genomic_DNA"/>
</dbReference>
<evidence type="ECO:0000313" key="2">
    <source>
        <dbReference type="Proteomes" id="UP001283361"/>
    </source>
</evidence>
<dbReference type="AlphaFoldDB" id="A0AAE1E3S2"/>
<proteinExistence type="predicted"/>
<keyword evidence="2" id="KW-1185">Reference proteome</keyword>
<organism evidence="1 2">
    <name type="scientific">Elysia crispata</name>
    <name type="common">lettuce slug</name>
    <dbReference type="NCBI Taxonomy" id="231223"/>
    <lineage>
        <taxon>Eukaryota</taxon>
        <taxon>Metazoa</taxon>
        <taxon>Spiralia</taxon>
        <taxon>Lophotrochozoa</taxon>
        <taxon>Mollusca</taxon>
        <taxon>Gastropoda</taxon>
        <taxon>Heterobranchia</taxon>
        <taxon>Euthyneura</taxon>
        <taxon>Panpulmonata</taxon>
        <taxon>Sacoglossa</taxon>
        <taxon>Placobranchoidea</taxon>
        <taxon>Plakobranchidae</taxon>
        <taxon>Elysia</taxon>
    </lineage>
</organism>
<dbReference type="Proteomes" id="UP001283361">
    <property type="component" value="Unassembled WGS sequence"/>
</dbReference>
<gene>
    <name evidence="1" type="ORF">RRG08_049164</name>
</gene>
<name>A0AAE1E3S2_9GAST</name>
<reference evidence="1" key="1">
    <citation type="journal article" date="2023" name="G3 (Bethesda)">
        <title>A reference genome for the long-term kleptoplast-retaining sea slug Elysia crispata morphotype clarki.</title>
        <authorList>
            <person name="Eastman K.E."/>
            <person name="Pendleton A.L."/>
            <person name="Shaikh M.A."/>
            <person name="Suttiyut T."/>
            <person name="Ogas R."/>
            <person name="Tomko P."/>
            <person name="Gavelis G."/>
            <person name="Widhalm J.R."/>
            <person name="Wisecaver J.H."/>
        </authorList>
    </citation>
    <scope>NUCLEOTIDE SEQUENCE</scope>
    <source>
        <strain evidence="1">ECLA1</strain>
    </source>
</reference>
<accession>A0AAE1E3S2</accession>